<reference evidence="2" key="2">
    <citation type="submission" date="2021-04" db="EMBL/GenBank/DDBJ databases">
        <title>Complete Genome and methylome analysis of Thiothrix fructosivorans ATCC 49748.</title>
        <authorList>
            <person name="Fomenkov A."/>
            <person name="Sun L."/>
            <person name="Vincze T."/>
            <person name="Grabovich M.Y."/>
            <person name="Roberts R.J."/>
        </authorList>
    </citation>
    <scope>NUCLEOTIDE SEQUENCE</scope>
    <source>
        <strain evidence="2">ATCC 49748</strain>
    </source>
</reference>
<proteinExistence type="predicted"/>
<dbReference type="NCBIfam" id="TIGR01863">
    <property type="entry name" value="cas_Csd1"/>
    <property type="match status" value="1"/>
</dbReference>
<gene>
    <name evidence="2" type="primary">cas8c</name>
    <name evidence="2" type="ORF">J1836_013020</name>
    <name evidence="1" type="ORF">J1836_17630</name>
</gene>
<dbReference type="RefSeq" id="WP_207252426.1">
    <property type="nucleotide sequence ID" value="NZ_JAFMPM010000008.1"/>
</dbReference>
<protein>
    <submittedName>
        <fullName evidence="2">Type I-C CRISPR-associated protein Cas8c/Csd1</fullName>
    </submittedName>
</protein>
<sequence>MILQALYDYYQRKSASADSALAPAGFEYKEIPFILEVTADGKLAQIEDTRTGDGKKKRAKSERVPQGVKKTSGVAANLLWDNAEYVLGIDTKGKPERVKEQQAAFAERIRQLAITEQDEGIAAVLAFLENLDTETLQQQPQWEEIAATNPNLTFRLQGQLHLVCQSRKVQAALMSTGGDDNAKATCLLTGEQAEIERLHPSIKGVWGAQSSGANIISFNLDAFTSYGKSQSFNAPVSKEAAFAYTTALNHLLSKDSTQRMQVGDASTVFWAEQEHALVDDFTALWGAADNNKDDPDRNTNAVKALYKAVQEYGRNPALGETTRFFILGLAPNAARISIRFWHVGTVREVSQRIVDHFEYLRIERSERDVEFLPLWLLLRSTALLGKTENVPPNLAGDVIRCILEGLPYPQTLLASAVRRIRAEQEVTYPRAALIKAYLNRLNPTENLAVSLDLENSNTGYRLGRLFAVLEKIQEEAQPGINATIRDRYYGAASATPVTVFSTLLKLKNHHLSKLDNKGRVSNFEKLLGEIMGGIVDFPAHLPLADQGRFAIGYYHQRQDFFKKHTKTETTQPESETGAQGELL</sequence>
<keyword evidence="3" id="KW-1185">Reference proteome</keyword>
<reference evidence="1 3" key="1">
    <citation type="submission" date="2021-03" db="EMBL/GenBank/DDBJ databases">
        <title>Draft genome and methylome analysis of Thiotrix fructosivoruns ATCC 49748.</title>
        <authorList>
            <person name="Fomenkov A."/>
            <person name="Grabovich M.Y."/>
            <person name="Roberts R.J."/>
        </authorList>
    </citation>
    <scope>NUCLEOTIDE SEQUENCE [LARGE SCALE GENOMIC DNA]</scope>
    <source>
        <strain evidence="1 3">ATCC 49748</strain>
    </source>
</reference>
<evidence type="ECO:0000313" key="3">
    <source>
        <dbReference type="Proteomes" id="UP000664466"/>
    </source>
</evidence>
<dbReference type="EMBL" id="JAFMPM010000008">
    <property type="protein sequence ID" value="MBO0614721.1"/>
    <property type="molecule type" value="Genomic_DNA"/>
</dbReference>
<evidence type="ECO:0000313" key="1">
    <source>
        <dbReference type="EMBL" id="MBO0614721.1"/>
    </source>
</evidence>
<accession>A0A8B0SED1</accession>
<organism evidence="2">
    <name type="scientific">Thiothrix fructosivorans</name>
    <dbReference type="NCBI Taxonomy" id="111770"/>
    <lineage>
        <taxon>Bacteria</taxon>
        <taxon>Pseudomonadati</taxon>
        <taxon>Pseudomonadota</taxon>
        <taxon>Gammaproteobacteria</taxon>
        <taxon>Thiotrichales</taxon>
        <taxon>Thiotrichaceae</taxon>
        <taxon>Thiothrix</taxon>
    </lineage>
</organism>
<dbReference type="InterPro" id="IPR010144">
    <property type="entry name" value="CRISPR-assoc_prot_Csd1-typ"/>
</dbReference>
<dbReference type="EMBL" id="CP072748">
    <property type="protein sequence ID" value="QTX09541.1"/>
    <property type="molecule type" value="Genomic_DNA"/>
</dbReference>
<dbReference type="AlphaFoldDB" id="A0A8B0SED1"/>
<name>A0A8B0SED1_9GAMM</name>
<dbReference type="CDD" id="cd09757">
    <property type="entry name" value="Cas8c_I-C"/>
    <property type="match status" value="1"/>
</dbReference>
<dbReference type="Pfam" id="PF09709">
    <property type="entry name" value="Cas_Csd1"/>
    <property type="match status" value="1"/>
</dbReference>
<evidence type="ECO:0000313" key="2">
    <source>
        <dbReference type="EMBL" id="QTX09541.1"/>
    </source>
</evidence>
<dbReference type="Proteomes" id="UP000664466">
    <property type="component" value="Unassembled WGS sequence"/>
</dbReference>